<evidence type="ECO:0000259" key="16">
    <source>
        <dbReference type="SMART" id="SM00387"/>
    </source>
</evidence>
<dbReference type="Pfam" id="PF07730">
    <property type="entry name" value="HisKA_3"/>
    <property type="match status" value="1"/>
</dbReference>
<evidence type="ECO:0000256" key="6">
    <source>
        <dbReference type="ARBA" id="ARBA00022485"/>
    </source>
</evidence>
<keyword evidence="10" id="KW-0408">Iron</keyword>
<evidence type="ECO:0000256" key="5">
    <source>
        <dbReference type="ARBA" id="ARBA00017322"/>
    </source>
</evidence>
<dbReference type="CDD" id="cd16917">
    <property type="entry name" value="HATPase_UhpB-NarQ-NarX-like"/>
    <property type="match status" value="1"/>
</dbReference>
<keyword evidence="9 17" id="KW-0418">Kinase</keyword>
<comment type="function">
    <text evidence="13">Member of the two-component regulatory system NreB/NreC involved in the control of dissimilatory nitrate/nitrite reduction in response to oxygen. NreB functions as a direct oxygen sensor histidine kinase which is autophosphorylated, in the absence of oxygen, probably at the conserved histidine residue, and transfers its phosphate group probably to a conserved aspartate residue of NreC. NreB/NreC activates the expression of the nitrate (narGHJI) and nitrite (nir) reductase operons, as well as the putative nitrate transporter gene narT.</text>
</comment>
<proteinExistence type="predicted"/>
<reference evidence="17 18" key="1">
    <citation type="submission" date="2022-06" db="EMBL/GenBank/DDBJ databases">
        <title>Paraconexibacter antarcticus.</title>
        <authorList>
            <person name="Kim C.S."/>
        </authorList>
    </citation>
    <scope>NUCLEOTIDE SEQUENCE [LARGE SCALE GENOMIC DNA]</scope>
    <source>
        <strain evidence="17 18">02-257</strain>
    </source>
</reference>
<dbReference type="PANTHER" id="PTHR24421">
    <property type="entry name" value="NITRATE/NITRITE SENSOR PROTEIN NARX-RELATED"/>
    <property type="match status" value="1"/>
</dbReference>
<dbReference type="EC" id="2.7.13.3" evidence="4"/>
<evidence type="ECO:0000313" key="18">
    <source>
        <dbReference type="Proteomes" id="UP001056035"/>
    </source>
</evidence>
<keyword evidence="18" id="KW-1185">Reference proteome</keyword>
<evidence type="ECO:0000256" key="12">
    <source>
        <dbReference type="ARBA" id="ARBA00023014"/>
    </source>
</evidence>
<dbReference type="Proteomes" id="UP001056035">
    <property type="component" value="Chromosome"/>
</dbReference>
<keyword evidence="12" id="KW-0411">Iron-sulfur</keyword>
<evidence type="ECO:0000256" key="8">
    <source>
        <dbReference type="ARBA" id="ARBA00022679"/>
    </source>
</evidence>
<evidence type="ECO:0000256" key="9">
    <source>
        <dbReference type="ARBA" id="ARBA00022777"/>
    </source>
</evidence>
<dbReference type="EMBL" id="CP098502">
    <property type="protein sequence ID" value="UTI63702.1"/>
    <property type="molecule type" value="Genomic_DNA"/>
</dbReference>
<evidence type="ECO:0000256" key="15">
    <source>
        <dbReference type="SAM" id="Coils"/>
    </source>
</evidence>
<evidence type="ECO:0000256" key="1">
    <source>
        <dbReference type="ARBA" id="ARBA00000085"/>
    </source>
</evidence>
<dbReference type="InterPro" id="IPR011712">
    <property type="entry name" value="Sig_transdc_His_kin_sub3_dim/P"/>
</dbReference>
<keyword evidence="6" id="KW-0004">4Fe-4S</keyword>
<feature type="coiled-coil region" evidence="15">
    <location>
        <begin position="207"/>
        <end position="234"/>
    </location>
</feature>
<dbReference type="InterPro" id="IPR036890">
    <property type="entry name" value="HATPase_C_sf"/>
</dbReference>
<dbReference type="InterPro" id="IPR050482">
    <property type="entry name" value="Sensor_HK_TwoCompSys"/>
</dbReference>
<evidence type="ECO:0000256" key="7">
    <source>
        <dbReference type="ARBA" id="ARBA00022490"/>
    </source>
</evidence>
<keyword evidence="6" id="KW-0479">Metal-binding</keyword>
<dbReference type="RefSeq" id="WP_254570426.1">
    <property type="nucleotide sequence ID" value="NZ_CP098502.1"/>
</dbReference>
<dbReference type="InterPro" id="IPR003594">
    <property type="entry name" value="HATPase_dom"/>
</dbReference>
<evidence type="ECO:0000313" key="17">
    <source>
        <dbReference type="EMBL" id="UTI63702.1"/>
    </source>
</evidence>
<evidence type="ECO:0000256" key="2">
    <source>
        <dbReference type="ARBA" id="ARBA00001966"/>
    </source>
</evidence>
<evidence type="ECO:0000256" key="14">
    <source>
        <dbReference type="ARBA" id="ARBA00030800"/>
    </source>
</evidence>
<dbReference type="SUPFAM" id="SSF55874">
    <property type="entry name" value="ATPase domain of HSP90 chaperone/DNA topoisomerase II/histidine kinase"/>
    <property type="match status" value="1"/>
</dbReference>
<organism evidence="17 18">
    <name type="scientific">Paraconexibacter antarcticus</name>
    <dbReference type="NCBI Taxonomy" id="2949664"/>
    <lineage>
        <taxon>Bacteria</taxon>
        <taxon>Bacillati</taxon>
        <taxon>Actinomycetota</taxon>
        <taxon>Thermoleophilia</taxon>
        <taxon>Solirubrobacterales</taxon>
        <taxon>Paraconexibacteraceae</taxon>
        <taxon>Paraconexibacter</taxon>
    </lineage>
</organism>
<dbReference type="GO" id="GO:0016301">
    <property type="term" value="F:kinase activity"/>
    <property type="evidence" value="ECO:0007669"/>
    <property type="project" value="UniProtKB-KW"/>
</dbReference>
<evidence type="ECO:0000256" key="11">
    <source>
        <dbReference type="ARBA" id="ARBA00023012"/>
    </source>
</evidence>
<dbReference type="SMART" id="SM00387">
    <property type="entry name" value="HATPase_c"/>
    <property type="match status" value="1"/>
</dbReference>
<comment type="cofactor">
    <cofactor evidence="2">
        <name>[4Fe-4S] cluster</name>
        <dbReference type="ChEBI" id="CHEBI:49883"/>
    </cofactor>
</comment>
<keyword evidence="7" id="KW-0963">Cytoplasm</keyword>
<sequence length="431" mass="46631">MTRARRLARSPVTHFAVSGLLAVALVAVVALALLRSSARTEALRDAQRLTRLAGRGIAEPALTPAVLRRDPAALRALDRIIRTRVLGGPVVRVKIWRPDGTIVYSDDRRLIGERYALGEDELGVLRHNGIQAEISDLERPENRFERRFHRLTEVYLPVASPAGGRLLFETYLRDSAITASGHRIWRTFVPILLGALLLLEATQVPLAASLARRLRRAQREREELLHAAVTASEAERRRIARDLHDGVVQDLASVSYELGAAARAPDPQAAARATEAAAGQVRRSIRRLRSLVLDLYPDTLHRQGLEGALGDLLAGAQTHGLRTHLRIDDGARPGPAAEAVVFRTAQEALRNVVAHAAATEVDVALARHDGAWMLTVRDDGRGTPAVPSAGPHFGLRMLADLASEHGGVLDVRSGQDTGTTVTLTLPGAPGT</sequence>
<evidence type="ECO:0000256" key="4">
    <source>
        <dbReference type="ARBA" id="ARBA00012438"/>
    </source>
</evidence>
<comment type="catalytic activity">
    <reaction evidence="1">
        <text>ATP + protein L-histidine = ADP + protein N-phospho-L-histidine.</text>
        <dbReference type="EC" id="2.7.13.3"/>
    </reaction>
</comment>
<keyword evidence="8" id="KW-0808">Transferase</keyword>
<keyword evidence="11" id="KW-0902">Two-component regulatory system</keyword>
<evidence type="ECO:0000256" key="3">
    <source>
        <dbReference type="ARBA" id="ARBA00004496"/>
    </source>
</evidence>
<dbReference type="PRINTS" id="PR00344">
    <property type="entry name" value="BCTRLSENSOR"/>
</dbReference>
<evidence type="ECO:0000256" key="10">
    <source>
        <dbReference type="ARBA" id="ARBA00023004"/>
    </source>
</evidence>
<dbReference type="InterPro" id="IPR004358">
    <property type="entry name" value="Sig_transdc_His_kin-like_C"/>
</dbReference>
<dbReference type="Pfam" id="PF02518">
    <property type="entry name" value="HATPase_c"/>
    <property type="match status" value="1"/>
</dbReference>
<name>A0ABY5DSK1_9ACTN</name>
<accession>A0ABY5DSK1</accession>
<keyword evidence="15" id="KW-0175">Coiled coil</keyword>
<dbReference type="Gene3D" id="1.20.5.1930">
    <property type="match status" value="1"/>
</dbReference>
<feature type="domain" description="Histidine kinase/HSP90-like ATPase" evidence="16">
    <location>
        <begin position="336"/>
        <end position="429"/>
    </location>
</feature>
<protein>
    <recommendedName>
        <fullName evidence="5">Oxygen sensor histidine kinase NreB</fullName>
        <ecNumber evidence="4">2.7.13.3</ecNumber>
    </recommendedName>
    <alternativeName>
        <fullName evidence="14">Nitrogen regulation protein B</fullName>
    </alternativeName>
</protein>
<dbReference type="Gene3D" id="3.30.565.10">
    <property type="entry name" value="Histidine kinase-like ATPase, C-terminal domain"/>
    <property type="match status" value="1"/>
</dbReference>
<evidence type="ECO:0000256" key="13">
    <source>
        <dbReference type="ARBA" id="ARBA00024827"/>
    </source>
</evidence>
<comment type="subcellular location">
    <subcellularLocation>
        <location evidence="3">Cytoplasm</location>
    </subcellularLocation>
</comment>
<gene>
    <name evidence="17" type="ORF">NBH00_20455</name>
</gene>